<dbReference type="InterPro" id="IPR011057">
    <property type="entry name" value="Mss4-like_sf"/>
</dbReference>
<dbReference type="Gene3D" id="2.170.150.20">
    <property type="entry name" value="Peptide methionine sulfoxide reductase"/>
    <property type="match status" value="1"/>
</dbReference>
<evidence type="ECO:0000313" key="7">
    <source>
        <dbReference type="Proteomes" id="UP000187495"/>
    </source>
</evidence>
<reference evidence="7" key="1">
    <citation type="submission" date="2017-01" db="EMBL/GenBank/DDBJ databases">
        <authorList>
            <person name="Varghese N."/>
            <person name="Submissions S."/>
        </authorList>
    </citation>
    <scope>NUCLEOTIDE SEQUENCE [LARGE SCALE GENOMIC DNA]</scope>
    <source>
        <strain evidence="7">DSM 21768</strain>
    </source>
</reference>
<evidence type="ECO:0000256" key="2">
    <source>
        <dbReference type="ARBA" id="ARBA00012499"/>
    </source>
</evidence>
<evidence type="ECO:0000259" key="5">
    <source>
        <dbReference type="PROSITE" id="PS51790"/>
    </source>
</evidence>
<dbReference type="RefSeq" id="WP_076555328.1">
    <property type="nucleotide sequence ID" value="NZ_FTNU01000008.1"/>
</dbReference>
<sequence length="142" mass="15659">MKILDKQTIHAMSEVDWQHRLDALSYHVLRQQGTERAFTGAYTDTTLAGVYRCKGCHTPLFDSRAKFHSGCGWPSFDAVIADGAVDERLDLSHGMQRTEVVCHHCGGHLGHVFDDNVVTDTGLRYCINSAALLLDANDKAGV</sequence>
<dbReference type="GO" id="GO:0030091">
    <property type="term" value="P:protein repair"/>
    <property type="evidence" value="ECO:0007669"/>
    <property type="project" value="InterPro"/>
</dbReference>
<dbReference type="SUPFAM" id="SSF51316">
    <property type="entry name" value="Mss4-like"/>
    <property type="match status" value="1"/>
</dbReference>
<feature type="domain" description="MsrB" evidence="5">
    <location>
        <begin position="14"/>
        <end position="137"/>
    </location>
</feature>
<dbReference type="AlphaFoldDB" id="A0A1N7EY85"/>
<proteinExistence type="inferred from homology"/>
<dbReference type="Proteomes" id="UP000187495">
    <property type="component" value="Unassembled WGS sequence"/>
</dbReference>
<dbReference type="PROSITE" id="PS51790">
    <property type="entry name" value="MSRB"/>
    <property type="match status" value="1"/>
</dbReference>
<protein>
    <recommendedName>
        <fullName evidence="2">peptide-methionine (R)-S-oxide reductase</fullName>
        <ecNumber evidence="2">1.8.4.12</ecNumber>
    </recommendedName>
</protein>
<dbReference type="NCBIfam" id="TIGR00357">
    <property type="entry name" value="peptide-methionine (R)-S-oxide reductase MsrB"/>
    <property type="match status" value="1"/>
</dbReference>
<dbReference type="EC" id="1.8.4.12" evidence="2"/>
<dbReference type="InterPro" id="IPR028427">
    <property type="entry name" value="Met_Sox_Rdtase_MsrB"/>
</dbReference>
<dbReference type="PANTHER" id="PTHR10173">
    <property type="entry name" value="METHIONINE SULFOXIDE REDUCTASE"/>
    <property type="match status" value="1"/>
</dbReference>
<name>A0A1N7EY85_9GAMM</name>
<comment type="catalytic activity">
    <reaction evidence="4">
        <text>L-methionyl-[protein] + [thioredoxin]-disulfide + H2O = L-methionyl-(R)-S-oxide-[protein] + [thioredoxin]-dithiol</text>
        <dbReference type="Rhea" id="RHEA:24164"/>
        <dbReference type="Rhea" id="RHEA-COMP:10698"/>
        <dbReference type="Rhea" id="RHEA-COMP:10700"/>
        <dbReference type="Rhea" id="RHEA-COMP:12313"/>
        <dbReference type="Rhea" id="RHEA-COMP:12314"/>
        <dbReference type="ChEBI" id="CHEBI:15377"/>
        <dbReference type="ChEBI" id="CHEBI:16044"/>
        <dbReference type="ChEBI" id="CHEBI:29950"/>
        <dbReference type="ChEBI" id="CHEBI:45764"/>
        <dbReference type="ChEBI" id="CHEBI:50058"/>
        <dbReference type="EC" id="1.8.4.12"/>
    </reaction>
</comment>
<evidence type="ECO:0000256" key="1">
    <source>
        <dbReference type="ARBA" id="ARBA00007174"/>
    </source>
</evidence>
<comment type="similarity">
    <text evidence="1">Belongs to the MsrB Met sulfoxide reductase family.</text>
</comment>
<evidence type="ECO:0000256" key="4">
    <source>
        <dbReference type="ARBA" id="ARBA00048488"/>
    </source>
</evidence>
<evidence type="ECO:0000256" key="3">
    <source>
        <dbReference type="ARBA" id="ARBA00023002"/>
    </source>
</evidence>
<dbReference type="GO" id="GO:0006979">
    <property type="term" value="P:response to oxidative stress"/>
    <property type="evidence" value="ECO:0007669"/>
    <property type="project" value="InterPro"/>
</dbReference>
<gene>
    <name evidence="6" type="ORF">SAMN02745664_10854</name>
</gene>
<dbReference type="InterPro" id="IPR002579">
    <property type="entry name" value="Met_Sox_Rdtase_MsrB_dom"/>
</dbReference>
<accession>A0A1N7EY85</accession>
<dbReference type="EMBL" id="FTNU01000008">
    <property type="protein sequence ID" value="SIR93021.1"/>
    <property type="molecule type" value="Genomic_DNA"/>
</dbReference>
<keyword evidence="7" id="KW-1185">Reference proteome</keyword>
<dbReference type="GO" id="GO:0033743">
    <property type="term" value="F:peptide-methionine (R)-S-oxide reductase activity"/>
    <property type="evidence" value="ECO:0007669"/>
    <property type="project" value="UniProtKB-EC"/>
</dbReference>
<dbReference type="PANTHER" id="PTHR10173:SF52">
    <property type="entry name" value="METHIONINE-R-SULFOXIDE REDUCTASE B1"/>
    <property type="match status" value="1"/>
</dbReference>
<evidence type="ECO:0000313" key="6">
    <source>
        <dbReference type="EMBL" id="SIR93021.1"/>
    </source>
</evidence>
<dbReference type="GO" id="GO:0005737">
    <property type="term" value="C:cytoplasm"/>
    <property type="evidence" value="ECO:0007669"/>
    <property type="project" value="TreeGrafter"/>
</dbReference>
<dbReference type="STRING" id="34061.B0189_10630"/>
<organism evidence="6 7">
    <name type="scientific">Moraxella cuniculi DSM 21768</name>
    <dbReference type="NCBI Taxonomy" id="1122245"/>
    <lineage>
        <taxon>Bacteria</taxon>
        <taxon>Pseudomonadati</taxon>
        <taxon>Pseudomonadota</taxon>
        <taxon>Gammaproteobacteria</taxon>
        <taxon>Moraxellales</taxon>
        <taxon>Moraxellaceae</taxon>
        <taxon>Moraxella</taxon>
    </lineage>
</organism>
<keyword evidence="3" id="KW-0560">Oxidoreductase</keyword>
<dbReference type="Pfam" id="PF01641">
    <property type="entry name" value="SelR"/>
    <property type="match status" value="1"/>
</dbReference>